<organism evidence="2 3">
    <name type="scientific">Vitis vinifera</name>
    <name type="common">Grape</name>
    <dbReference type="NCBI Taxonomy" id="29760"/>
    <lineage>
        <taxon>Eukaryota</taxon>
        <taxon>Viridiplantae</taxon>
        <taxon>Streptophyta</taxon>
        <taxon>Embryophyta</taxon>
        <taxon>Tracheophyta</taxon>
        <taxon>Spermatophyta</taxon>
        <taxon>Magnoliopsida</taxon>
        <taxon>eudicotyledons</taxon>
        <taxon>Gunneridae</taxon>
        <taxon>Pentapetalae</taxon>
        <taxon>rosids</taxon>
        <taxon>Vitales</taxon>
        <taxon>Vitaceae</taxon>
        <taxon>Viteae</taxon>
        <taxon>Vitis</taxon>
    </lineage>
</organism>
<name>A0A438FM92_VITVI</name>
<dbReference type="AlphaFoldDB" id="A0A438FM92"/>
<comment type="caution">
    <text evidence="2">The sequence shown here is derived from an EMBL/GenBank/DDBJ whole genome shotgun (WGS) entry which is preliminary data.</text>
</comment>
<feature type="compositionally biased region" description="Gly residues" evidence="1">
    <location>
        <begin position="63"/>
        <end position="72"/>
    </location>
</feature>
<protein>
    <submittedName>
        <fullName evidence="2">Methyltransferase-like protein 13</fullName>
    </submittedName>
</protein>
<feature type="region of interest" description="Disordered" evidence="1">
    <location>
        <begin position="1"/>
        <end position="119"/>
    </location>
</feature>
<dbReference type="InterPro" id="IPR029063">
    <property type="entry name" value="SAM-dependent_MTases_sf"/>
</dbReference>
<dbReference type="CDD" id="cd02440">
    <property type="entry name" value="AdoMet_MTases"/>
    <property type="match status" value="1"/>
</dbReference>
<keyword evidence="2" id="KW-0489">Methyltransferase</keyword>
<dbReference type="SUPFAM" id="SSF53335">
    <property type="entry name" value="S-adenosyl-L-methionine-dependent methyltransferases"/>
    <property type="match status" value="1"/>
</dbReference>
<keyword evidence="2" id="KW-0808">Transferase</keyword>
<evidence type="ECO:0000313" key="3">
    <source>
        <dbReference type="Proteomes" id="UP000288805"/>
    </source>
</evidence>
<accession>A0A438FM92</accession>
<gene>
    <name evidence="2" type="primary">mettl13_3</name>
    <name evidence="2" type="ORF">CK203_055496</name>
</gene>
<dbReference type="EMBL" id="QGNW01000849">
    <property type="protein sequence ID" value="RVW60620.1"/>
    <property type="molecule type" value="Genomic_DNA"/>
</dbReference>
<feature type="compositionally biased region" description="Basic and acidic residues" evidence="1">
    <location>
        <begin position="75"/>
        <end position="90"/>
    </location>
</feature>
<sequence length="583" mass="62294">MDSCQETETRSGGENGEGAVVFAEGGGVGPGDCPDDGDGMFAQRLTQVPLRRPIVWPKTEASGDGGDGGSLGVGERQKGGGGDKQKKKGDGGGGVPFGIYPNPQASNGPGQGHIRSPSPSRFITFTFPNPISGHLLRVAVLDSPTPATDSPRVAAMLVPHHREHDWIFSTLDGHLQLLLSSPSISRLILAGDLPAADHCSPVIYNRSVNADTESYLVKLQGNLMPLLLALSPKSFAENGSLEIPFLSYDDNVIGSVIVEKCVGSCVGEMLVEDVEIESTESKREFRRRLRFKRMPNLIQTEVSIVPAVGSGGIGEVEFRLDLGVLVHPYLAPMAASLCLICSYIEERIRTGFTPKALCVGVGGGALLSFLQTQLGFEVFGVEADEIVLSVAERYFGLEVGETIRVFVGDGIEVIEKIGCRVMERNLGSFGVHEVENPCFMNDINQCGTKFDVIMVDLDSSDVCNGVSAPPLDFVQKSVLLSARSALYVGNGENYVLIATVSPIDSTLSGSENAFLVKLKRRCSCFQMHFGDGVQGQAGQSTRWEQLVKNNTIIPKTSTNISPVTTTSITFIGEAGVPFPHCNS</sequence>
<dbReference type="Proteomes" id="UP000288805">
    <property type="component" value="Unassembled WGS sequence"/>
</dbReference>
<dbReference type="Gene3D" id="3.40.50.150">
    <property type="entry name" value="Vaccinia Virus protein VP39"/>
    <property type="match status" value="1"/>
</dbReference>
<evidence type="ECO:0000313" key="2">
    <source>
        <dbReference type="EMBL" id="RVW60620.1"/>
    </source>
</evidence>
<evidence type="ECO:0000256" key="1">
    <source>
        <dbReference type="SAM" id="MobiDB-lite"/>
    </source>
</evidence>
<proteinExistence type="predicted"/>
<dbReference type="GO" id="GO:0032259">
    <property type="term" value="P:methylation"/>
    <property type="evidence" value="ECO:0007669"/>
    <property type="project" value="UniProtKB-KW"/>
</dbReference>
<reference evidence="2 3" key="1">
    <citation type="journal article" date="2018" name="PLoS Genet.">
        <title>Population sequencing reveals clonal diversity and ancestral inbreeding in the grapevine cultivar Chardonnay.</title>
        <authorList>
            <person name="Roach M.J."/>
            <person name="Johnson D.L."/>
            <person name="Bohlmann J."/>
            <person name="van Vuuren H.J."/>
            <person name="Jones S.J."/>
            <person name="Pretorius I.S."/>
            <person name="Schmidt S.A."/>
            <person name="Borneman A.R."/>
        </authorList>
    </citation>
    <scope>NUCLEOTIDE SEQUENCE [LARGE SCALE GENOMIC DNA]</scope>
    <source>
        <strain evidence="3">cv. Chardonnay</strain>
        <tissue evidence="2">Leaf</tissue>
    </source>
</reference>
<dbReference type="GO" id="GO:0008168">
    <property type="term" value="F:methyltransferase activity"/>
    <property type="evidence" value="ECO:0007669"/>
    <property type="project" value="UniProtKB-KW"/>
</dbReference>